<dbReference type="InterPro" id="IPR036761">
    <property type="entry name" value="TTHA0802/YceI-like_sf"/>
</dbReference>
<feature type="domain" description="Lipid/polyisoprenoid-binding YceI-like" evidence="1">
    <location>
        <begin position="28"/>
        <end position="197"/>
    </location>
</feature>
<reference evidence="2" key="1">
    <citation type="submission" date="2018-06" db="EMBL/GenBank/DDBJ databases">
        <authorList>
            <person name="Zhirakovskaya E."/>
        </authorList>
    </citation>
    <scope>NUCLEOTIDE SEQUENCE</scope>
</reference>
<dbReference type="PANTHER" id="PTHR34406">
    <property type="entry name" value="PROTEIN YCEI"/>
    <property type="match status" value="1"/>
</dbReference>
<dbReference type="PANTHER" id="PTHR34406:SF1">
    <property type="entry name" value="PROTEIN YCEI"/>
    <property type="match status" value="1"/>
</dbReference>
<dbReference type="EMBL" id="UOEN01000169">
    <property type="protein sequence ID" value="VAW13435.1"/>
    <property type="molecule type" value="Genomic_DNA"/>
</dbReference>
<protein>
    <recommendedName>
        <fullName evidence="1">Lipid/polyisoprenoid-binding YceI-like domain-containing protein</fullName>
    </recommendedName>
</protein>
<name>A0A3B0T531_9ZZZZ</name>
<sequence>MKKLFNFSVFIGGLVLLLIAPVRVFAEVYAIDAPHSTIGFAVKHLVVSTTKGDFTDYAGSIEFDSGNLESFRAQMIIQAKSIDTNNQKRDAHLRKAEFLDVEQYPTIQFESSSLVKSDSGFQLRGNFTIRGVTKKVSIPVEIAGPVKSPLDGSKVIGLSGEFIINRQDYGVDWSKQMDKGGLVVADNVRIIIELEAHAAQ</sequence>
<gene>
    <name evidence="2" type="ORF">MNBD_BACTEROID05-569</name>
</gene>
<dbReference type="AlphaFoldDB" id="A0A3B0T531"/>
<dbReference type="SMART" id="SM00867">
    <property type="entry name" value="YceI"/>
    <property type="match status" value="1"/>
</dbReference>
<accession>A0A3B0T531</accession>
<evidence type="ECO:0000259" key="1">
    <source>
        <dbReference type="SMART" id="SM00867"/>
    </source>
</evidence>
<dbReference type="Pfam" id="PF04264">
    <property type="entry name" value="YceI"/>
    <property type="match status" value="1"/>
</dbReference>
<dbReference type="InterPro" id="IPR007372">
    <property type="entry name" value="Lipid/polyisoprenoid-bd_YceI"/>
</dbReference>
<organism evidence="2">
    <name type="scientific">hydrothermal vent metagenome</name>
    <dbReference type="NCBI Taxonomy" id="652676"/>
    <lineage>
        <taxon>unclassified sequences</taxon>
        <taxon>metagenomes</taxon>
        <taxon>ecological metagenomes</taxon>
    </lineage>
</organism>
<proteinExistence type="predicted"/>
<dbReference type="SUPFAM" id="SSF101874">
    <property type="entry name" value="YceI-like"/>
    <property type="match status" value="1"/>
</dbReference>
<evidence type="ECO:0000313" key="2">
    <source>
        <dbReference type="EMBL" id="VAW13435.1"/>
    </source>
</evidence>
<dbReference type="Gene3D" id="2.40.128.110">
    <property type="entry name" value="Lipid/polyisoprenoid-binding, YceI-like"/>
    <property type="match status" value="1"/>
</dbReference>